<feature type="transmembrane region" description="Helical" evidence="6">
    <location>
        <begin position="137"/>
        <end position="157"/>
    </location>
</feature>
<gene>
    <name evidence="8" type="ORF">SUZIE_159170</name>
</gene>
<evidence type="ECO:0000256" key="5">
    <source>
        <dbReference type="ARBA" id="ARBA00023170"/>
    </source>
</evidence>
<dbReference type="PROSITE" id="PS00237">
    <property type="entry name" value="G_PROTEIN_RECEP_F1_1"/>
    <property type="match status" value="1"/>
</dbReference>
<dbReference type="GO" id="GO:0004930">
    <property type="term" value="F:G protein-coupled receptor activity"/>
    <property type="evidence" value="ECO:0007669"/>
    <property type="project" value="InterPro"/>
</dbReference>
<evidence type="ECO:0000256" key="6">
    <source>
        <dbReference type="SAM" id="Phobius"/>
    </source>
</evidence>
<dbReference type="PROSITE" id="PS50262">
    <property type="entry name" value="G_PROTEIN_RECEP_F1_2"/>
    <property type="match status" value="1"/>
</dbReference>
<keyword evidence="4 6" id="KW-0472">Membrane</keyword>
<dbReference type="Gene3D" id="1.20.1070.10">
    <property type="entry name" value="Rhodopsin 7-helix transmembrane proteins"/>
    <property type="match status" value="1"/>
</dbReference>
<evidence type="ECO:0000313" key="8">
    <source>
        <dbReference type="EMBL" id="MBZ3880647.1"/>
    </source>
</evidence>
<dbReference type="PANTHER" id="PTHR26453">
    <property type="entry name" value="OLFACTORY RECEPTOR"/>
    <property type="match status" value="1"/>
</dbReference>
<feature type="transmembrane region" description="Helical" evidence="6">
    <location>
        <begin position="62"/>
        <end position="83"/>
    </location>
</feature>
<keyword evidence="9" id="KW-1185">Reference proteome</keyword>
<sequence length="177" mass="20410">MTLMENELMILLFCREPCLHTPMYFLLSHLSFMDIMHISNIVPKVITDFLSGSRDISFTGCGTQLFLCLMVLCGECLLLAAISCDRCVDICHPLYYPVLISERVSLHLVVGCWLVYGSFIFTYMRPQTYHTPCQDKFLAIFYTIVMPTLNPVIYSFWSKDVLTAMKNLLRGSFLYKK</sequence>
<dbReference type="Proteomes" id="UP001166674">
    <property type="component" value="Unassembled WGS sequence"/>
</dbReference>
<organism evidence="8 9">
    <name type="scientific">Sciurus carolinensis</name>
    <name type="common">Eastern gray squirrel</name>
    <dbReference type="NCBI Taxonomy" id="30640"/>
    <lineage>
        <taxon>Eukaryota</taxon>
        <taxon>Metazoa</taxon>
        <taxon>Chordata</taxon>
        <taxon>Craniata</taxon>
        <taxon>Vertebrata</taxon>
        <taxon>Euteleostomi</taxon>
        <taxon>Mammalia</taxon>
        <taxon>Eutheria</taxon>
        <taxon>Euarchontoglires</taxon>
        <taxon>Glires</taxon>
        <taxon>Rodentia</taxon>
        <taxon>Sciuromorpha</taxon>
        <taxon>Sciuridae</taxon>
        <taxon>Sciurinae</taxon>
        <taxon>Sciurini</taxon>
        <taxon>Sciurus</taxon>
    </lineage>
</organism>
<dbReference type="SUPFAM" id="SSF81321">
    <property type="entry name" value="Family A G protein-coupled receptor-like"/>
    <property type="match status" value="1"/>
</dbReference>
<evidence type="ECO:0000256" key="2">
    <source>
        <dbReference type="ARBA" id="ARBA00022692"/>
    </source>
</evidence>
<evidence type="ECO:0000256" key="1">
    <source>
        <dbReference type="ARBA" id="ARBA00004141"/>
    </source>
</evidence>
<dbReference type="GO" id="GO:0016020">
    <property type="term" value="C:membrane"/>
    <property type="evidence" value="ECO:0007669"/>
    <property type="project" value="UniProtKB-SubCell"/>
</dbReference>
<accession>A0AA41MZF0</accession>
<dbReference type="EMBL" id="JAATJV010373661">
    <property type="protein sequence ID" value="MBZ3880647.1"/>
    <property type="molecule type" value="Genomic_DNA"/>
</dbReference>
<keyword evidence="5 8" id="KW-0675">Receptor</keyword>
<reference evidence="8" key="1">
    <citation type="submission" date="2020-03" db="EMBL/GenBank/DDBJ databases">
        <title>Studies in the Genomics of Life Span.</title>
        <authorList>
            <person name="Glass D."/>
        </authorList>
    </citation>
    <scope>NUCLEOTIDE SEQUENCE</scope>
    <source>
        <strain evidence="8">SUZIE</strain>
        <tissue evidence="8">Muscle</tissue>
    </source>
</reference>
<evidence type="ECO:0000256" key="3">
    <source>
        <dbReference type="ARBA" id="ARBA00022989"/>
    </source>
</evidence>
<evidence type="ECO:0000256" key="4">
    <source>
        <dbReference type="ARBA" id="ARBA00023136"/>
    </source>
</evidence>
<keyword evidence="2 6" id="KW-0812">Transmembrane</keyword>
<dbReference type="InterPro" id="IPR017452">
    <property type="entry name" value="GPCR_Rhodpsn_7TM"/>
</dbReference>
<feature type="transmembrane region" description="Helical" evidence="6">
    <location>
        <begin position="104"/>
        <end position="125"/>
    </location>
</feature>
<evidence type="ECO:0000313" key="9">
    <source>
        <dbReference type="Proteomes" id="UP001166674"/>
    </source>
</evidence>
<dbReference type="InterPro" id="IPR000276">
    <property type="entry name" value="GPCR_Rhodpsn"/>
</dbReference>
<name>A0AA41MZF0_SCICA</name>
<dbReference type="AlphaFoldDB" id="A0AA41MZF0"/>
<comment type="subcellular location">
    <subcellularLocation>
        <location evidence="1">Membrane</location>
        <topology evidence="1">Multi-pass membrane protein</topology>
    </subcellularLocation>
</comment>
<protein>
    <submittedName>
        <fullName evidence="8">Olfactory receptor 2AJ1</fullName>
    </submittedName>
</protein>
<keyword evidence="3 6" id="KW-1133">Transmembrane helix</keyword>
<dbReference type="Pfam" id="PF00001">
    <property type="entry name" value="7tm_1"/>
    <property type="match status" value="1"/>
</dbReference>
<proteinExistence type="predicted"/>
<evidence type="ECO:0000259" key="7">
    <source>
        <dbReference type="PROSITE" id="PS50262"/>
    </source>
</evidence>
<feature type="domain" description="G-protein coupled receptors family 1 profile" evidence="7">
    <location>
        <begin position="5"/>
        <end position="115"/>
    </location>
</feature>
<comment type="caution">
    <text evidence="8">The sequence shown here is derived from an EMBL/GenBank/DDBJ whole genome shotgun (WGS) entry which is preliminary data.</text>
</comment>